<gene>
    <name evidence="10" type="ORF">HZI73_09360</name>
</gene>
<dbReference type="GO" id="GO:0006032">
    <property type="term" value="P:chitin catabolic process"/>
    <property type="evidence" value="ECO:0007669"/>
    <property type="project" value="UniProtKB-KW"/>
</dbReference>
<feature type="domain" description="GH18" evidence="9">
    <location>
        <begin position="33"/>
        <end position="464"/>
    </location>
</feature>
<dbReference type="GO" id="GO:0008061">
    <property type="term" value="F:chitin binding"/>
    <property type="evidence" value="ECO:0007669"/>
    <property type="project" value="InterPro"/>
</dbReference>
<dbReference type="Gene3D" id="3.10.50.10">
    <property type="match status" value="1"/>
</dbReference>
<dbReference type="Gene3D" id="3.20.20.80">
    <property type="entry name" value="Glycosidases"/>
    <property type="match status" value="1"/>
</dbReference>
<dbReference type="CDD" id="cd06548">
    <property type="entry name" value="GH18_chitinase"/>
    <property type="match status" value="1"/>
</dbReference>
<dbReference type="PANTHER" id="PTHR11177">
    <property type="entry name" value="CHITINASE"/>
    <property type="match status" value="1"/>
</dbReference>
<dbReference type="SUPFAM" id="SSF51445">
    <property type="entry name" value="(Trans)glycosidases"/>
    <property type="match status" value="1"/>
</dbReference>
<evidence type="ECO:0000313" key="11">
    <source>
        <dbReference type="Proteomes" id="UP000683246"/>
    </source>
</evidence>
<dbReference type="InterPro" id="IPR017853">
    <property type="entry name" value="GH"/>
</dbReference>
<evidence type="ECO:0000256" key="2">
    <source>
        <dbReference type="ARBA" id="ARBA00012729"/>
    </source>
</evidence>
<comment type="similarity">
    <text evidence="7">Belongs to the glycosyl hydrolase 18 family.</text>
</comment>
<dbReference type="GO" id="GO:0005975">
    <property type="term" value="P:carbohydrate metabolic process"/>
    <property type="evidence" value="ECO:0007669"/>
    <property type="project" value="InterPro"/>
</dbReference>
<sequence length="464" mass="51571">MPTPTPTVSPTPTPTSTPTPTPTPTPTQPPTGKKIVAYYPEWGAYSAHNTYAPADIPWDKVTHINYAFADIKNGEIAIFDDWAATGIAFGEPWDSPYKGCLGQFKKLKQQYPNTTTLISVGGWSRSAEFHNVAATQASREKFARSVVAFIRQWGFDGVDIDWEYPTFYRVGDTVDNPNDLGTPYATPDEKHTFTLLMQTLRATLDQAGSEDGRYYSLTTAVGAGKDKIEQTEPDLYAQYVDFINVMTYDMHGAFEGITGHQSPLYFNPDAEQAYRAYYETLYTDPAEVEANVALMKKYTTDEAMKQFLAYGIPSEKLVVGSPFYSRGWSTVQNNGPIPELPGLYATCASKNATGTYGSQGIWDGGRYAGVNPYYHLKGMEQDASFQKYRDPISKVPYLYSESKGEMYTYEDTISLQERINYVNDNQYGGIIFWEVTGDYVPSTGTNKGGVGELVNILYNGLIGQ</sequence>
<reference evidence="10" key="1">
    <citation type="submission" date="2020-07" db="EMBL/GenBank/DDBJ databases">
        <title>Vallitalea pronyensis genome.</title>
        <authorList>
            <person name="Postec A."/>
        </authorList>
    </citation>
    <scope>NUCLEOTIDE SEQUENCE</scope>
    <source>
        <strain evidence="10">FatNI3</strain>
    </source>
</reference>
<dbReference type="InterPro" id="IPR001223">
    <property type="entry name" value="Glyco_hydro18_cat"/>
</dbReference>
<dbReference type="EC" id="3.2.1.14" evidence="2"/>
<dbReference type="InterPro" id="IPR029070">
    <property type="entry name" value="Chitinase_insertion_sf"/>
</dbReference>
<dbReference type="AlphaFoldDB" id="A0A8J8MQ82"/>
<proteinExistence type="inferred from homology"/>
<dbReference type="InterPro" id="IPR011583">
    <property type="entry name" value="Chitinase_II/V-like_cat"/>
</dbReference>
<evidence type="ECO:0000256" key="5">
    <source>
        <dbReference type="ARBA" id="ARBA00023295"/>
    </source>
</evidence>
<evidence type="ECO:0000256" key="6">
    <source>
        <dbReference type="RuleBase" id="RU000489"/>
    </source>
</evidence>
<evidence type="ECO:0000256" key="4">
    <source>
        <dbReference type="ARBA" id="ARBA00023024"/>
    </source>
</evidence>
<dbReference type="PROSITE" id="PS51910">
    <property type="entry name" value="GH18_2"/>
    <property type="match status" value="1"/>
</dbReference>
<dbReference type="PANTHER" id="PTHR11177:SF317">
    <property type="entry name" value="CHITINASE 12-RELATED"/>
    <property type="match status" value="1"/>
</dbReference>
<comment type="catalytic activity">
    <reaction evidence="1">
        <text>Random endo-hydrolysis of N-acetyl-beta-D-glucosaminide (1-&gt;4)-beta-linkages in chitin and chitodextrins.</text>
        <dbReference type="EC" id="3.2.1.14"/>
    </reaction>
</comment>
<dbReference type="PROSITE" id="PS01095">
    <property type="entry name" value="GH18_1"/>
    <property type="match status" value="1"/>
</dbReference>
<name>A0A8J8MQ82_9FIRM</name>
<dbReference type="Pfam" id="PF00704">
    <property type="entry name" value="Glyco_hydro_18"/>
    <property type="match status" value="1"/>
</dbReference>
<evidence type="ECO:0000256" key="7">
    <source>
        <dbReference type="RuleBase" id="RU004453"/>
    </source>
</evidence>
<evidence type="ECO:0000256" key="3">
    <source>
        <dbReference type="ARBA" id="ARBA00022801"/>
    </source>
</evidence>
<keyword evidence="11" id="KW-1185">Reference proteome</keyword>
<evidence type="ECO:0000256" key="8">
    <source>
        <dbReference type="SAM" id="MobiDB-lite"/>
    </source>
</evidence>
<dbReference type="GO" id="GO:0008843">
    <property type="term" value="F:endochitinase activity"/>
    <property type="evidence" value="ECO:0007669"/>
    <property type="project" value="UniProtKB-EC"/>
</dbReference>
<dbReference type="SMART" id="SM00636">
    <property type="entry name" value="Glyco_18"/>
    <property type="match status" value="1"/>
</dbReference>
<keyword evidence="3 6" id="KW-0378">Hydrolase</keyword>
<dbReference type="KEGG" id="vpy:HZI73_09360"/>
<dbReference type="InterPro" id="IPR001579">
    <property type="entry name" value="Glyco_hydro_18_chit_AS"/>
</dbReference>
<keyword evidence="5 6" id="KW-0326">Glycosidase</keyword>
<evidence type="ECO:0000313" key="10">
    <source>
        <dbReference type="EMBL" id="QUI25654.1"/>
    </source>
</evidence>
<feature type="region of interest" description="Disordered" evidence="8">
    <location>
        <begin position="1"/>
        <end position="32"/>
    </location>
</feature>
<keyword evidence="4" id="KW-0624">Polysaccharide degradation</keyword>
<protein>
    <recommendedName>
        <fullName evidence="2">chitinase</fullName>
        <ecNumber evidence="2">3.2.1.14</ecNumber>
    </recommendedName>
</protein>
<dbReference type="EMBL" id="CP058649">
    <property type="protein sequence ID" value="QUI25654.1"/>
    <property type="molecule type" value="Genomic_DNA"/>
</dbReference>
<dbReference type="Proteomes" id="UP000683246">
    <property type="component" value="Chromosome"/>
</dbReference>
<evidence type="ECO:0000259" key="9">
    <source>
        <dbReference type="PROSITE" id="PS51910"/>
    </source>
</evidence>
<organism evidence="10 11">
    <name type="scientific">Vallitalea pronyensis</name>
    <dbReference type="NCBI Taxonomy" id="1348613"/>
    <lineage>
        <taxon>Bacteria</taxon>
        <taxon>Bacillati</taxon>
        <taxon>Bacillota</taxon>
        <taxon>Clostridia</taxon>
        <taxon>Lachnospirales</taxon>
        <taxon>Vallitaleaceae</taxon>
        <taxon>Vallitalea</taxon>
    </lineage>
</organism>
<accession>A0A8J8MQ82</accession>
<keyword evidence="4" id="KW-0119">Carbohydrate metabolism</keyword>
<dbReference type="InterPro" id="IPR050314">
    <property type="entry name" value="Glycosyl_Hydrlase_18"/>
</dbReference>
<dbReference type="SUPFAM" id="SSF54556">
    <property type="entry name" value="Chitinase insertion domain"/>
    <property type="match status" value="1"/>
</dbReference>
<evidence type="ECO:0000256" key="1">
    <source>
        <dbReference type="ARBA" id="ARBA00000822"/>
    </source>
</evidence>
<keyword evidence="4" id="KW-0146">Chitin degradation</keyword>
<feature type="compositionally biased region" description="Pro residues" evidence="8">
    <location>
        <begin position="1"/>
        <end position="29"/>
    </location>
</feature>